<proteinExistence type="predicted"/>
<evidence type="ECO:0000313" key="1">
    <source>
        <dbReference type="EMBL" id="CAG8586596.1"/>
    </source>
</evidence>
<evidence type="ECO:0000313" key="2">
    <source>
        <dbReference type="Proteomes" id="UP000789405"/>
    </source>
</evidence>
<comment type="caution">
    <text evidence="1">The sequence shown here is derived from an EMBL/GenBank/DDBJ whole genome shotgun (WGS) entry which is preliminary data.</text>
</comment>
<sequence length="215" mass="25388">MEEYNSAKTNYQMLNSLISSYLSLKNSVKSIDEYGFTIDVKTINTQIQTQIDINLNLMKQYRKVIDRYEEDIREFILCFLVEKDTKKVRLSRQINLTKDYCGFIQPICGLKETPDKSFEDCVRQGYKEFPDRKNCLYRTAIYFSIIDSIVPQRIEPEKNEEWIVYDLKELSNLKVTLSVETNLKQITEAIQNEFKRISRKCKRVNISKTVTNSNI</sequence>
<gene>
    <name evidence="1" type="ORF">DERYTH_LOCUS6956</name>
</gene>
<protein>
    <submittedName>
        <fullName evidence="1">25736_t:CDS:1</fullName>
    </submittedName>
</protein>
<organism evidence="1 2">
    <name type="scientific">Dentiscutata erythropus</name>
    <dbReference type="NCBI Taxonomy" id="1348616"/>
    <lineage>
        <taxon>Eukaryota</taxon>
        <taxon>Fungi</taxon>
        <taxon>Fungi incertae sedis</taxon>
        <taxon>Mucoromycota</taxon>
        <taxon>Glomeromycotina</taxon>
        <taxon>Glomeromycetes</taxon>
        <taxon>Diversisporales</taxon>
        <taxon>Gigasporaceae</taxon>
        <taxon>Dentiscutata</taxon>
    </lineage>
</organism>
<reference evidence="1" key="1">
    <citation type="submission" date="2021-06" db="EMBL/GenBank/DDBJ databases">
        <authorList>
            <person name="Kallberg Y."/>
            <person name="Tangrot J."/>
            <person name="Rosling A."/>
        </authorList>
    </citation>
    <scope>NUCLEOTIDE SEQUENCE</scope>
    <source>
        <strain evidence="1">MA453B</strain>
    </source>
</reference>
<keyword evidence="2" id="KW-1185">Reference proteome</keyword>
<accession>A0A9N9C4F2</accession>
<dbReference type="AlphaFoldDB" id="A0A9N9C4F2"/>
<feature type="non-terminal residue" evidence="1">
    <location>
        <position position="215"/>
    </location>
</feature>
<dbReference type="Proteomes" id="UP000789405">
    <property type="component" value="Unassembled WGS sequence"/>
</dbReference>
<name>A0A9N9C4F2_9GLOM</name>
<dbReference type="EMBL" id="CAJVPY010003258">
    <property type="protein sequence ID" value="CAG8586596.1"/>
    <property type="molecule type" value="Genomic_DNA"/>
</dbReference>
<dbReference type="OrthoDB" id="2477734at2759"/>